<feature type="region of interest" description="Disordered" evidence="1">
    <location>
        <begin position="438"/>
        <end position="457"/>
    </location>
</feature>
<evidence type="ECO:0000313" key="4">
    <source>
        <dbReference type="Proteomes" id="UP000550729"/>
    </source>
</evidence>
<sequence length="457" mass="49057">MVVVALVVRYQFVDFETMDYRAFLSRWYQTIADAGGFAAFKNQFADYNYPYLYLLAILTYLKVPALIGVKAISFLFEVLLAFFAYRIVALKTQRFTLRALAFGVVLLLPSVVANGSIWGQADAVYSACAVGGVYFLMRAQASGRWRSNSWWACVFFGLAVSFKLQAVFVLPVLAFLLLRRKLPWYTLSAIPAVYLLLDFPALVVGAPWRTVFSVYLDQADSYKQLTLGAANLYQLIPVSGDVTWLAHAGIACAAVLIVGFLAWSVWKRPAVTPTTILLAATASAVIVPFLLPAMHDRYFYVAEILSVVLAFYLPLRYVVIPVLIQAAAIGVYYSSLTGDQGRSIGFGGQGNGGQGHGGPWDGAGGPGGARDGDGHGWPGGNQGGQHDGGGHGPDGGGGYTSGRGDSALTVYGSMMALAVMSVVWAMVSVFRKVSPTGHRAAELSVSRAHDSPAVSRA</sequence>
<keyword evidence="4" id="KW-1185">Reference proteome</keyword>
<feature type="transmembrane region" description="Helical" evidence="2">
    <location>
        <begin position="149"/>
        <end position="178"/>
    </location>
</feature>
<feature type="transmembrane region" description="Helical" evidence="2">
    <location>
        <begin position="244"/>
        <end position="266"/>
    </location>
</feature>
<name>A0A848KWP9_9ACTN</name>
<feature type="transmembrane region" description="Helical" evidence="2">
    <location>
        <begin position="408"/>
        <end position="430"/>
    </location>
</feature>
<protein>
    <submittedName>
        <fullName evidence="3">Uncharacterized protein</fullName>
    </submittedName>
</protein>
<organism evidence="3 4">
    <name type="scientific">Gordonia asplenii</name>
    <dbReference type="NCBI Taxonomy" id="2725283"/>
    <lineage>
        <taxon>Bacteria</taxon>
        <taxon>Bacillati</taxon>
        <taxon>Actinomycetota</taxon>
        <taxon>Actinomycetes</taxon>
        <taxon>Mycobacteriales</taxon>
        <taxon>Gordoniaceae</taxon>
        <taxon>Gordonia</taxon>
    </lineage>
</organism>
<dbReference type="EMBL" id="JABBNB010000016">
    <property type="protein sequence ID" value="NMO02729.1"/>
    <property type="molecule type" value="Genomic_DNA"/>
</dbReference>
<feature type="transmembrane region" description="Helical" evidence="2">
    <location>
        <begin position="184"/>
        <end position="206"/>
    </location>
</feature>
<keyword evidence="2" id="KW-0812">Transmembrane</keyword>
<gene>
    <name evidence="3" type="ORF">HH308_16065</name>
</gene>
<reference evidence="3 4" key="1">
    <citation type="submission" date="2020-04" db="EMBL/GenBank/DDBJ databases">
        <title>Gordonia sp. nov. TBRC 11910.</title>
        <authorList>
            <person name="Suriyachadkun C."/>
        </authorList>
    </citation>
    <scope>NUCLEOTIDE SEQUENCE [LARGE SCALE GENOMIC DNA]</scope>
    <source>
        <strain evidence="3 4">TBRC 11910</strain>
    </source>
</reference>
<feature type="transmembrane region" description="Helical" evidence="2">
    <location>
        <begin position="51"/>
        <end position="83"/>
    </location>
</feature>
<feature type="region of interest" description="Disordered" evidence="1">
    <location>
        <begin position="344"/>
        <end position="401"/>
    </location>
</feature>
<feature type="transmembrane region" description="Helical" evidence="2">
    <location>
        <begin position="95"/>
        <end position="112"/>
    </location>
</feature>
<keyword evidence="2" id="KW-1133">Transmembrane helix</keyword>
<keyword evidence="2" id="KW-0472">Membrane</keyword>
<dbReference type="AlphaFoldDB" id="A0A848KWP9"/>
<accession>A0A848KWP9</accession>
<evidence type="ECO:0000313" key="3">
    <source>
        <dbReference type="EMBL" id="NMO02729.1"/>
    </source>
</evidence>
<feature type="transmembrane region" description="Helical" evidence="2">
    <location>
        <begin position="272"/>
        <end position="291"/>
    </location>
</feature>
<dbReference type="Proteomes" id="UP000550729">
    <property type="component" value="Unassembled WGS sequence"/>
</dbReference>
<evidence type="ECO:0000256" key="1">
    <source>
        <dbReference type="SAM" id="MobiDB-lite"/>
    </source>
</evidence>
<proteinExistence type="predicted"/>
<evidence type="ECO:0000256" key="2">
    <source>
        <dbReference type="SAM" id="Phobius"/>
    </source>
</evidence>
<comment type="caution">
    <text evidence="3">The sequence shown here is derived from an EMBL/GenBank/DDBJ whole genome shotgun (WGS) entry which is preliminary data.</text>
</comment>
<feature type="transmembrane region" description="Helical" evidence="2">
    <location>
        <begin position="298"/>
        <end position="315"/>
    </location>
</feature>